<dbReference type="Gene3D" id="3.10.180.10">
    <property type="entry name" value="2,3-Dihydroxybiphenyl 1,2-Dioxygenase, domain 1"/>
    <property type="match status" value="1"/>
</dbReference>
<dbReference type="PANTHER" id="PTHR43048">
    <property type="entry name" value="METHYLMALONYL-COA EPIMERASE"/>
    <property type="match status" value="1"/>
</dbReference>
<dbReference type="PROSITE" id="PS51819">
    <property type="entry name" value="VOC"/>
    <property type="match status" value="1"/>
</dbReference>
<dbReference type="GO" id="GO:0046872">
    <property type="term" value="F:metal ion binding"/>
    <property type="evidence" value="ECO:0007669"/>
    <property type="project" value="UniProtKB-KW"/>
</dbReference>
<sequence>MSQSIQSRVINHIAVSVPSITKAIEFYTNVFGFQLIGDTIHHTKRSEQPDAPIFTIYPDNLNEVKIAYMSTGNGVGYELFEFIDPETYVPERSFEYHRGGFFHACVTDVDPEGLADKVVAAGGKRIGQPVELAGVGIKCLYVADPWGNVVEILNISFERLATLSAPSKR</sequence>
<dbReference type="PROSITE" id="PS00934">
    <property type="entry name" value="GLYOXALASE_I_1"/>
    <property type="match status" value="1"/>
</dbReference>
<keyword evidence="3" id="KW-0456">Lyase</keyword>
<dbReference type="InterPro" id="IPR029068">
    <property type="entry name" value="Glyas_Bleomycin-R_OHBP_Dase"/>
</dbReference>
<feature type="domain" description="VOC" evidence="2">
    <location>
        <begin position="9"/>
        <end position="155"/>
    </location>
</feature>
<accession>A0A2P7YMN9</accession>
<dbReference type="PANTHER" id="PTHR43048:SF6">
    <property type="entry name" value="BLR8189 PROTEIN"/>
    <property type="match status" value="1"/>
</dbReference>
<dbReference type="Proteomes" id="UP000243723">
    <property type="component" value="Unassembled WGS sequence"/>
</dbReference>
<gene>
    <name evidence="3" type="ORF">B9Z65_1979</name>
</gene>
<dbReference type="GO" id="GO:0046491">
    <property type="term" value="P:L-methylmalonyl-CoA metabolic process"/>
    <property type="evidence" value="ECO:0007669"/>
    <property type="project" value="TreeGrafter"/>
</dbReference>
<evidence type="ECO:0000259" key="2">
    <source>
        <dbReference type="PROSITE" id="PS51819"/>
    </source>
</evidence>
<dbReference type="InterPro" id="IPR037523">
    <property type="entry name" value="VOC_core"/>
</dbReference>
<dbReference type="GO" id="GO:0004462">
    <property type="term" value="F:lactoylglutathione lyase activity"/>
    <property type="evidence" value="ECO:0007669"/>
    <property type="project" value="InterPro"/>
</dbReference>
<evidence type="ECO:0000313" key="3">
    <source>
        <dbReference type="EMBL" id="PSK37237.1"/>
    </source>
</evidence>
<dbReference type="OrthoDB" id="16820at2759"/>
<protein>
    <submittedName>
        <fullName evidence="3">Lactoylglutathione lyase</fullName>
    </submittedName>
</protein>
<reference evidence="3 4" key="1">
    <citation type="submission" date="2017-05" db="EMBL/GenBank/DDBJ databases">
        <title>Draft genome sequence of Elsinoe australis.</title>
        <authorList>
            <person name="Cheng Q."/>
        </authorList>
    </citation>
    <scope>NUCLEOTIDE SEQUENCE [LARGE SCALE GENOMIC DNA]</scope>
    <source>
        <strain evidence="3 4">NL1</strain>
    </source>
</reference>
<comment type="caution">
    <text evidence="3">The sequence shown here is derived from an EMBL/GenBank/DDBJ whole genome shotgun (WGS) entry which is preliminary data.</text>
</comment>
<organism evidence="3 4">
    <name type="scientific">Elsinoe australis</name>
    <dbReference type="NCBI Taxonomy" id="40998"/>
    <lineage>
        <taxon>Eukaryota</taxon>
        <taxon>Fungi</taxon>
        <taxon>Dikarya</taxon>
        <taxon>Ascomycota</taxon>
        <taxon>Pezizomycotina</taxon>
        <taxon>Dothideomycetes</taxon>
        <taxon>Dothideomycetidae</taxon>
        <taxon>Myriangiales</taxon>
        <taxon>Elsinoaceae</taxon>
        <taxon>Elsinoe</taxon>
    </lineage>
</organism>
<dbReference type="AlphaFoldDB" id="A0A2P7YMN9"/>
<proteinExistence type="predicted"/>
<evidence type="ECO:0000313" key="4">
    <source>
        <dbReference type="Proteomes" id="UP000243723"/>
    </source>
</evidence>
<keyword evidence="4" id="KW-1185">Reference proteome</keyword>
<keyword evidence="1" id="KW-0479">Metal-binding</keyword>
<dbReference type="SUPFAM" id="SSF54593">
    <property type="entry name" value="Glyoxalase/Bleomycin resistance protein/Dihydroxybiphenyl dioxygenase"/>
    <property type="match status" value="1"/>
</dbReference>
<dbReference type="STRING" id="40998.A0A2P7YMN9"/>
<dbReference type="InterPro" id="IPR018146">
    <property type="entry name" value="Glyoxalase_1_CS"/>
</dbReference>
<dbReference type="GO" id="GO:0004493">
    <property type="term" value="F:methylmalonyl-CoA epimerase activity"/>
    <property type="evidence" value="ECO:0007669"/>
    <property type="project" value="TreeGrafter"/>
</dbReference>
<dbReference type="InterPro" id="IPR004360">
    <property type="entry name" value="Glyas_Fos-R_dOase_dom"/>
</dbReference>
<name>A0A2P7YMN9_9PEZI</name>
<evidence type="ECO:0000256" key="1">
    <source>
        <dbReference type="ARBA" id="ARBA00022723"/>
    </source>
</evidence>
<dbReference type="Pfam" id="PF00903">
    <property type="entry name" value="Glyoxalase"/>
    <property type="match status" value="1"/>
</dbReference>
<dbReference type="EMBL" id="NHZQ01000412">
    <property type="protein sequence ID" value="PSK37237.1"/>
    <property type="molecule type" value="Genomic_DNA"/>
</dbReference>
<dbReference type="InterPro" id="IPR051785">
    <property type="entry name" value="MMCE/EMCE_epimerase"/>
</dbReference>